<evidence type="ECO:0000313" key="5">
    <source>
        <dbReference type="Proteomes" id="UP000051401"/>
    </source>
</evidence>
<keyword evidence="5" id="KW-1185">Reference proteome</keyword>
<dbReference type="Proteomes" id="UP000325785">
    <property type="component" value="Chromosome"/>
</dbReference>
<proteinExistence type="predicted"/>
<gene>
    <name evidence="4" type="primary">accD5_1</name>
    <name evidence="4" type="ORF">RIdsm_01866</name>
    <name evidence="3" type="ORF">XM52_04790</name>
</gene>
<dbReference type="Proteomes" id="UP000051401">
    <property type="component" value="Unassembled WGS sequence"/>
</dbReference>
<dbReference type="PATRIC" id="fig|540747.5.peg.2532"/>
<evidence type="ECO:0000259" key="1">
    <source>
        <dbReference type="PROSITE" id="PS50980"/>
    </source>
</evidence>
<name>A0A0T5PD61_9RHOB</name>
<evidence type="ECO:0000259" key="2">
    <source>
        <dbReference type="PROSITE" id="PS50989"/>
    </source>
</evidence>
<dbReference type="PROSITE" id="PS50980">
    <property type="entry name" value="COA_CT_NTER"/>
    <property type="match status" value="1"/>
</dbReference>
<dbReference type="RefSeq" id="WP_057813812.1">
    <property type="nucleotide sequence ID" value="NZ_CP031598.1"/>
</dbReference>
<dbReference type="InterPro" id="IPR011763">
    <property type="entry name" value="COA_CT_C"/>
</dbReference>
<feature type="domain" description="CoA carboxyltransferase C-terminal" evidence="2">
    <location>
        <begin position="263"/>
        <end position="497"/>
    </location>
</feature>
<dbReference type="EMBL" id="LAXI01000002">
    <property type="protein sequence ID" value="KRS18993.1"/>
    <property type="molecule type" value="Genomic_DNA"/>
</dbReference>
<dbReference type="EMBL" id="CP031598">
    <property type="protein sequence ID" value="QEW26072.1"/>
    <property type="molecule type" value="Genomic_DNA"/>
</dbReference>
<evidence type="ECO:0000313" key="6">
    <source>
        <dbReference type="Proteomes" id="UP000325785"/>
    </source>
</evidence>
<dbReference type="AlphaFoldDB" id="A0A0T5PD61"/>
<evidence type="ECO:0000313" key="3">
    <source>
        <dbReference type="EMBL" id="KRS18993.1"/>
    </source>
</evidence>
<evidence type="ECO:0000313" key="4">
    <source>
        <dbReference type="EMBL" id="QEW26072.1"/>
    </source>
</evidence>
<dbReference type="InterPro" id="IPR029045">
    <property type="entry name" value="ClpP/crotonase-like_dom_sf"/>
</dbReference>
<dbReference type="SUPFAM" id="SSF52096">
    <property type="entry name" value="ClpP/crotonase"/>
    <property type="match status" value="2"/>
</dbReference>
<protein>
    <submittedName>
        <fullName evidence="4">Putative propionyl-CoA carboxylase beta chain 5</fullName>
        <ecNumber evidence="4">6.4.1.3</ecNumber>
    </submittedName>
</protein>
<reference evidence="4 6" key="2">
    <citation type="submission" date="2018-08" db="EMBL/GenBank/DDBJ databases">
        <title>Genetic Globetrotter - A new plasmid hitch-hiking vast phylogenetic and geographic distances.</title>
        <authorList>
            <person name="Vollmers J."/>
            <person name="Petersen J."/>
        </authorList>
    </citation>
    <scope>NUCLEOTIDE SEQUENCE [LARGE SCALE GENOMIC DNA]</scope>
    <source>
        <strain evidence="4 6">DSM 26383</strain>
    </source>
</reference>
<dbReference type="EC" id="6.4.1.3" evidence="4"/>
<dbReference type="InterPro" id="IPR051047">
    <property type="entry name" value="AccD/PCCB"/>
</dbReference>
<accession>A0A0T5PD61</accession>
<dbReference type="PROSITE" id="PS50989">
    <property type="entry name" value="COA_CT_CTER"/>
    <property type="match status" value="1"/>
</dbReference>
<dbReference type="OrthoDB" id="9803706at2"/>
<organism evidence="3 5">
    <name type="scientific">Roseovarius indicus</name>
    <dbReference type="NCBI Taxonomy" id="540747"/>
    <lineage>
        <taxon>Bacteria</taxon>
        <taxon>Pseudomonadati</taxon>
        <taxon>Pseudomonadota</taxon>
        <taxon>Alphaproteobacteria</taxon>
        <taxon>Rhodobacterales</taxon>
        <taxon>Roseobacteraceae</taxon>
        <taxon>Roseovarius</taxon>
    </lineage>
</organism>
<dbReference type="GO" id="GO:0004658">
    <property type="term" value="F:propionyl-CoA carboxylase activity"/>
    <property type="evidence" value="ECO:0007669"/>
    <property type="project" value="UniProtKB-EC"/>
</dbReference>
<dbReference type="KEGG" id="rid:RIdsm_01866"/>
<feature type="domain" description="CoA carboxyltransferase N-terminal" evidence="1">
    <location>
        <begin position="2"/>
        <end position="256"/>
    </location>
</feature>
<sequence>MDKKTLEELEARRAAGRRMGGPDRLERLAKQNKLDARTRLDILLDPGSFSELGVLGRSPHPDLHDRTPADGLIAGKGTIDGRLVYVCSEDASVVGGTRGRTAEAKISRLRELALKHSAPYIALMEAGAGRFQENNGAAAAAIGNRFREHMQLSGRVPQVAAIMGACFGGPSFTAAQSDFVPMTKNSGFMGMSGPAVVRVGIRKTVTPDELGGWQMSSEVTGQADYVGEDDRDVLLSIRKFLSYFPSNCDHLPPRLAPEPALCDTEDGAEALNALVPDNHRRAYDMHRLIELIVDGGQSFPFRPAYGKGLLTHFARFDGHTVGLVANNPMHWAGAMDDKAAHKLRKFVDTCNAFHIPLVFLTDCPGFIVGPEIEEKRMVSLAARILNSVASSEVPKVTVVIRKAIGLAYLALGGKTMGPDRLVAWPTAQFDVMGPAAGVELTYGQQIREADSPDDKRRELLAQAEEDASAYIAAEQGLIDDIIRPDETRATIIEALESAHATRRTGFVSRIDP</sequence>
<dbReference type="PANTHER" id="PTHR43842:SF2">
    <property type="entry name" value="PROPIONYL-COA CARBOXYLASE BETA CHAIN, MITOCHONDRIAL"/>
    <property type="match status" value="1"/>
</dbReference>
<dbReference type="STRING" id="540747.SAMN04488031_103279"/>
<dbReference type="PANTHER" id="PTHR43842">
    <property type="entry name" value="PROPIONYL-COA CARBOXYLASE BETA CHAIN"/>
    <property type="match status" value="1"/>
</dbReference>
<dbReference type="InterPro" id="IPR011762">
    <property type="entry name" value="COA_CT_N"/>
</dbReference>
<reference evidence="3 5" key="1">
    <citation type="submission" date="2015-04" db="EMBL/GenBank/DDBJ databases">
        <title>The draft genome sequence of Roseovarius indicus B108T.</title>
        <authorList>
            <person name="Li G."/>
            <person name="Lai Q."/>
            <person name="Shao Z."/>
            <person name="Yan P."/>
        </authorList>
    </citation>
    <scope>NUCLEOTIDE SEQUENCE [LARGE SCALE GENOMIC DNA]</scope>
    <source>
        <strain evidence="3 5">B108</strain>
    </source>
</reference>
<dbReference type="Pfam" id="PF01039">
    <property type="entry name" value="Carboxyl_trans"/>
    <property type="match status" value="1"/>
</dbReference>
<keyword evidence="4" id="KW-0436">Ligase</keyword>
<dbReference type="Gene3D" id="3.90.226.10">
    <property type="entry name" value="2-enoyl-CoA Hydratase, Chain A, domain 1"/>
    <property type="match status" value="2"/>
</dbReference>
<dbReference type="InterPro" id="IPR034733">
    <property type="entry name" value="AcCoA_carboxyl_beta"/>
</dbReference>